<sequence>MMMMTTVEPEHTAAALRDLVRRTPQWVRDDLNATDPMLRERAEDTLVAMIAALVERGPS</sequence>
<evidence type="ECO:0000313" key="1">
    <source>
        <dbReference type="EMBL" id="APL93428.1"/>
    </source>
</evidence>
<organism evidence="1 2">
    <name type="scientific">Sphingobium indicum (strain DSM 16412 / CCM 7286 / MTCC 6364 / B90A)</name>
    <dbReference type="NCBI Taxonomy" id="861109"/>
    <lineage>
        <taxon>Bacteria</taxon>
        <taxon>Pseudomonadati</taxon>
        <taxon>Pseudomonadota</taxon>
        <taxon>Alphaproteobacteria</taxon>
        <taxon>Sphingomonadales</taxon>
        <taxon>Sphingomonadaceae</taxon>
        <taxon>Sphingobium</taxon>
    </lineage>
</organism>
<dbReference type="RefSeq" id="WP_039979697.1">
    <property type="nucleotide sequence ID" value="NZ_CP013070.1"/>
</dbReference>
<protein>
    <submittedName>
        <fullName evidence="1">Uncharacterized protein</fullName>
    </submittedName>
</protein>
<dbReference type="KEGG" id="sinb:SIDU_02190"/>
<reference evidence="1 2" key="1">
    <citation type="journal article" date="2012" name="J. Bacteriol.">
        <title>Genome sequence of Sphingobium indicum B90A, a hexachlorocyclohexane-degrading bacterium.</title>
        <authorList>
            <person name="Anand S."/>
            <person name="Sangwan N."/>
            <person name="Lata P."/>
            <person name="Kaur J."/>
            <person name="Dua A."/>
            <person name="Singh A.K."/>
            <person name="Verma M."/>
            <person name="Kaur J."/>
            <person name="Khurana J.P."/>
            <person name="Khurana P."/>
            <person name="Mathur S."/>
            <person name="Lal R."/>
        </authorList>
    </citation>
    <scope>NUCLEOTIDE SEQUENCE [LARGE SCALE GENOMIC DNA]</scope>
    <source>
        <strain evidence="2">DSM 16412 / CCM 7286 / MTCC 6364 / B90A</strain>
    </source>
</reference>
<name>A0A1L5BKN2_SPHIB</name>
<dbReference type="AlphaFoldDB" id="A0A1L5BKN2"/>
<dbReference type="EMBL" id="CP013070">
    <property type="protein sequence ID" value="APL93428.1"/>
    <property type="molecule type" value="Genomic_DNA"/>
</dbReference>
<accession>A0A1L5BKN2</accession>
<evidence type="ECO:0000313" key="2">
    <source>
        <dbReference type="Proteomes" id="UP000004550"/>
    </source>
</evidence>
<dbReference type="Proteomes" id="UP000004550">
    <property type="component" value="Chromosome"/>
</dbReference>
<proteinExistence type="predicted"/>
<gene>
    <name evidence="1" type="ORF">SIDU_02190</name>
</gene>